<name>A0A150XLA1_9BACT</name>
<dbReference type="Proteomes" id="UP000075615">
    <property type="component" value="Unassembled WGS sequence"/>
</dbReference>
<evidence type="ECO:0000313" key="2">
    <source>
        <dbReference type="Proteomes" id="UP000075615"/>
    </source>
</evidence>
<accession>A0A150XLA1</accession>
<evidence type="ECO:0000313" key="1">
    <source>
        <dbReference type="EMBL" id="KYG79519.1"/>
    </source>
</evidence>
<dbReference type="RefSeq" id="WP_068414125.1">
    <property type="nucleotide sequence ID" value="NZ_LRDB01000010.1"/>
</dbReference>
<comment type="caution">
    <text evidence="1">The sequence shown here is derived from an EMBL/GenBank/DDBJ whole genome shotgun (WGS) entry which is preliminary data.</text>
</comment>
<dbReference type="AlphaFoldDB" id="A0A150XLA1"/>
<proteinExistence type="predicted"/>
<dbReference type="STRING" id="296218.AWN68_17780"/>
<protein>
    <submittedName>
        <fullName evidence="1">Uncharacterized protein</fullName>
    </submittedName>
</protein>
<reference evidence="1 2" key="1">
    <citation type="submission" date="2016-01" db="EMBL/GenBank/DDBJ databases">
        <title>Genome sequencing of Roseivirga echinicomitans KMM 6058.</title>
        <authorList>
            <person name="Selvaratnam C."/>
            <person name="Thevarajoo S."/>
            <person name="Goh K.M."/>
            <person name="Ee R."/>
            <person name="Chan K.-G."/>
            <person name="Chong C.S."/>
        </authorList>
    </citation>
    <scope>NUCLEOTIDE SEQUENCE [LARGE SCALE GENOMIC DNA]</scope>
    <source>
        <strain evidence="1 2">KMM 6058</strain>
    </source>
</reference>
<organism evidence="1 2">
    <name type="scientific">Roseivirga echinicomitans</name>
    <dbReference type="NCBI Taxonomy" id="296218"/>
    <lineage>
        <taxon>Bacteria</taxon>
        <taxon>Pseudomonadati</taxon>
        <taxon>Bacteroidota</taxon>
        <taxon>Cytophagia</taxon>
        <taxon>Cytophagales</taxon>
        <taxon>Roseivirgaceae</taxon>
        <taxon>Roseivirga</taxon>
    </lineage>
</organism>
<sequence>MRSQLLKNGWLFLLICCMHIAGFNVPINLLGVESLNFFNYDDITSHDVIFWDTQDSMSSIRNRIKAPSSVLEAIPEYLKFREEQFQSFFRRKGLLIVPLSDYLLDNDEPLKRFLDNIGFNFLRILGVENSNFKLNRLKGTKVKAIKSEPFVELLKNYPDCFKYTHVLKHNIGDPILKTLNDDFIVGTQIDVGEGAVLFIPPFNSQNEIFKTHGREALLSCIDRFNKERLAQINFVEPSLPSWVSEIQIGNESTLSDSLSNKQTKLNALHDSINSIEIELNNLIFYKRLICSDGVNLERAVKKALEFIGFKTLHVSTNRADLLFEIGNDRVVFEIKGVSGSAGEKHASQLEKWVNEEHDDDLGLPKGILLVNTFKNLPISERTEPSFPNQMLNFSEKRDHCLMTGHDLLQMLSLFMKGEMTKEEIAELLTSTVGILKIN</sequence>
<dbReference type="EMBL" id="LRDB01000010">
    <property type="protein sequence ID" value="KYG79519.1"/>
    <property type="molecule type" value="Genomic_DNA"/>
</dbReference>
<keyword evidence="2" id="KW-1185">Reference proteome</keyword>
<dbReference type="OrthoDB" id="741217at2"/>
<gene>
    <name evidence="1" type="ORF">AWN68_17780</name>
</gene>